<dbReference type="SMART" id="SM00320">
    <property type="entry name" value="WD40"/>
    <property type="match status" value="5"/>
</dbReference>
<dbReference type="Pfam" id="PF00069">
    <property type="entry name" value="Pkinase"/>
    <property type="match status" value="1"/>
</dbReference>
<dbReference type="OrthoDB" id="951193at2"/>
<dbReference type="SUPFAM" id="SSF50978">
    <property type="entry name" value="WD40 repeat-like"/>
    <property type="match status" value="1"/>
</dbReference>
<evidence type="ECO:0000259" key="9">
    <source>
        <dbReference type="PROSITE" id="PS50011"/>
    </source>
</evidence>
<dbReference type="SMART" id="SM00220">
    <property type="entry name" value="S_TKc"/>
    <property type="match status" value="1"/>
</dbReference>
<evidence type="ECO:0000256" key="3">
    <source>
        <dbReference type="ARBA" id="ARBA00022737"/>
    </source>
</evidence>
<keyword evidence="3" id="KW-0677">Repeat</keyword>
<dbReference type="InterPro" id="IPR036322">
    <property type="entry name" value="WD40_repeat_dom_sf"/>
</dbReference>
<dbReference type="EMBL" id="SMKY01000431">
    <property type="protein sequence ID" value="TDD62933.1"/>
    <property type="molecule type" value="Genomic_DNA"/>
</dbReference>
<keyword evidence="4 8" id="KW-0547">Nucleotide-binding</keyword>
<dbReference type="Gene3D" id="3.30.200.20">
    <property type="entry name" value="Phosphorylase Kinase, domain 1"/>
    <property type="match status" value="1"/>
</dbReference>
<dbReference type="Gene3D" id="2.130.10.10">
    <property type="entry name" value="YVTN repeat-like/Quinoprotein amine dehydrogenase"/>
    <property type="match status" value="2"/>
</dbReference>
<dbReference type="GO" id="GO:0004674">
    <property type="term" value="F:protein serine/threonine kinase activity"/>
    <property type="evidence" value="ECO:0007669"/>
    <property type="project" value="TreeGrafter"/>
</dbReference>
<evidence type="ECO:0000256" key="8">
    <source>
        <dbReference type="PROSITE-ProRule" id="PRU10141"/>
    </source>
</evidence>
<dbReference type="RefSeq" id="WP_132205520.1">
    <property type="nucleotide sequence ID" value="NZ_SMKY01000431.1"/>
</dbReference>
<keyword evidence="6 8" id="KW-0067">ATP-binding</keyword>
<dbReference type="SUPFAM" id="SSF56112">
    <property type="entry name" value="Protein kinase-like (PK-like)"/>
    <property type="match status" value="1"/>
</dbReference>
<dbReference type="Gene3D" id="1.10.510.10">
    <property type="entry name" value="Transferase(Phosphotransferase) domain 1"/>
    <property type="match status" value="1"/>
</dbReference>
<dbReference type="AlphaFoldDB" id="A0A4R4ZUV7"/>
<evidence type="ECO:0000256" key="1">
    <source>
        <dbReference type="ARBA" id="ARBA00022574"/>
    </source>
</evidence>
<dbReference type="PROSITE" id="PS50011">
    <property type="entry name" value="PROTEIN_KINASE_DOM"/>
    <property type="match status" value="1"/>
</dbReference>
<dbReference type="InterPro" id="IPR019775">
    <property type="entry name" value="WD40_repeat_CS"/>
</dbReference>
<dbReference type="PROSITE" id="PS00678">
    <property type="entry name" value="WD_REPEATS_1"/>
    <property type="match status" value="1"/>
</dbReference>
<dbReference type="InterPro" id="IPR001680">
    <property type="entry name" value="WD40_rpt"/>
</dbReference>
<evidence type="ECO:0000256" key="2">
    <source>
        <dbReference type="ARBA" id="ARBA00022679"/>
    </source>
</evidence>
<name>A0A4R4ZUV7_9ACTN</name>
<feature type="repeat" description="WD" evidence="7">
    <location>
        <begin position="374"/>
        <end position="405"/>
    </location>
</feature>
<feature type="repeat" description="WD" evidence="7">
    <location>
        <begin position="574"/>
        <end position="613"/>
    </location>
</feature>
<keyword evidence="11" id="KW-1185">Reference proteome</keyword>
<evidence type="ECO:0000256" key="4">
    <source>
        <dbReference type="ARBA" id="ARBA00022741"/>
    </source>
</evidence>
<keyword evidence="2" id="KW-0808">Transferase</keyword>
<organism evidence="10 11">
    <name type="scientific">Actinomadura darangshiensis</name>
    <dbReference type="NCBI Taxonomy" id="705336"/>
    <lineage>
        <taxon>Bacteria</taxon>
        <taxon>Bacillati</taxon>
        <taxon>Actinomycetota</taxon>
        <taxon>Actinomycetes</taxon>
        <taxon>Streptosporangiales</taxon>
        <taxon>Thermomonosporaceae</taxon>
        <taxon>Actinomadura</taxon>
    </lineage>
</organism>
<gene>
    <name evidence="10" type="ORF">E1293_43665</name>
</gene>
<dbReference type="InterPro" id="IPR000719">
    <property type="entry name" value="Prot_kinase_dom"/>
</dbReference>
<evidence type="ECO:0000256" key="5">
    <source>
        <dbReference type="ARBA" id="ARBA00022777"/>
    </source>
</evidence>
<evidence type="ECO:0000256" key="6">
    <source>
        <dbReference type="ARBA" id="ARBA00022840"/>
    </source>
</evidence>
<dbReference type="InterPro" id="IPR017441">
    <property type="entry name" value="Protein_kinase_ATP_BS"/>
</dbReference>
<evidence type="ECO:0000313" key="10">
    <source>
        <dbReference type="EMBL" id="TDD62933.1"/>
    </source>
</evidence>
<evidence type="ECO:0000256" key="7">
    <source>
        <dbReference type="PROSITE-ProRule" id="PRU00221"/>
    </source>
</evidence>
<evidence type="ECO:0000313" key="11">
    <source>
        <dbReference type="Proteomes" id="UP000295578"/>
    </source>
</evidence>
<dbReference type="InterPro" id="IPR011009">
    <property type="entry name" value="Kinase-like_dom_sf"/>
</dbReference>
<keyword evidence="5" id="KW-0418">Kinase</keyword>
<dbReference type="PROSITE" id="PS00107">
    <property type="entry name" value="PROTEIN_KINASE_ATP"/>
    <property type="match status" value="1"/>
</dbReference>
<dbReference type="InterPro" id="IPR015943">
    <property type="entry name" value="WD40/YVTN_repeat-like_dom_sf"/>
</dbReference>
<dbReference type="PROSITE" id="PS50082">
    <property type="entry name" value="WD_REPEATS_2"/>
    <property type="match status" value="2"/>
</dbReference>
<keyword evidence="1 7" id="KW-0853">WD repeat</keyword>
<feature type="binding site" evidence="8">
    <location>
        <position position="43"/>
    </location>
    <ligand>
        <name>ATP</name>
        <dbReference type="ChEBI" id="CHEBI:30616"/>
    </ligand>
</feature>
<dbReference type="PANTHER" id="PTHR43289:SF34">
    <property type="entry name" value="SERINE_THREONINE-PROTEIN KINASE YBDM-RELATED"/>
    <property type="match status" value="1"/>
</dbReference>
<protein>
    <recommendedName>
        <fullName evidence="9">Protein kinase domain-containing protein</fullName>
    </recommendedName>
</protein>
<dbReference type="Proteomes" id="UP000295578">
    <property type="component" value="Unassembled WGS sequence"/>
</dbReference>
<dbReference type="PANTHER" id="PTHR43289">
    <property type="entry name" value="MITOGEN-ACTIVATED PROTEIN KINASE KINASE KINASE 20-RELATED"/>
    <property type="match status" value="1"/>
</dbReference>
<comment type="caution">
    <text evidence="10">The sequence shown here is derived from an EMBL/GenBank/DDBJ whole genome shotgun (WGS) entry which is preliminary data.</text>
</comment>
<accession>A0A4R4ZUV7</accession>
<proteinExistence type="predicted"/>
<dbReference type="Pfam" id="PF00400">
    <property type="entry name" value="WD40"/>
    <property type="match status" value="2"/>
</dbReference>
<dbReference type="PROSITE" id="PS00108">
    <property type="entry name" value="PROTEIN_KINASE_ST"/>
    <property type="match status" value="1"/>
</dbReference>
<sequence>MDPLRSDDPRQIGPYRLDGRLGAGGMGEVFLGASPSGRKVAVKVVRAEFAADADFRRRFAREIEAARKVGGFHTAQVVDADPEAASPWMVTAFVPGPSLRQVVQRQGPLAPPAVRELGKGLAEGLTAIHACGLVHRDLKPGNVIMAPDGPRIIDFGIARAADATALTSTGAVVGTFSFMSPEQVRADATGPPSDVFALGCVLAYAALGRGPFDAPTIPAIVHKIVGAPPDVGGLTDPPLRDLVVRCLEKDPGRRPSVQEVLTGLSAEPPRGPSRRAVLLGGAAVAATAAVAVPTVLLWPSDSSAGRNVPKTPIGVPTGVTLPSSEVALSDLAFSPDGRSLWGAGFASILRWDLSTAQVTAHELKDSDETYKRPMVFSPDGRTLATGGDDEGVHLWDVASVKVRKTFTGLRGAQALAFSADGRSLAVSSGHGPTYVQILDTVTGKSRPMKLDYYANALAFSPDGKALAGARALSRSFTLWDTSKGDGKEISPSEATGIPSLVFSPDGDVIAVSTGGYYGFELRKASDGDVKTTIKDLGGEVQALAFSPDGDTLVTADEKNIRLWHVPTSRNTATLPGDSDEDQSVTFAPDGQSFATTSGAGTTRLWTFQSTARA</sequence>
<dbReference type="PROSITE" id="PS50294">
    <property type="entry name" value="WD_REPEATS_REGION"/>
    <property type="match status" value="1"/>
</dbReference>
<feature type="domain" description="Protein kinase" evidence="9">
    <location>
        <begin position="15"/>
        <end position="270"/>
    </location>
</feature>
<dbReference type="GO" id="GO:0005524">
    <property type="term" value="F:ATP binding"/>
    <property type="evidence" value="ECO:0007669"/>
    <property type="project" value="UniProtKB-UniRule"/>
</dbReference>
<dbReference type="InterPro" id="IPR008271">
    <property type="entry name" value="Ser/Thr_kinase_AS"/>
</dbReference>
<reference evidence="10 11" key="1">
    <citation type="submission" date="2019-03" db="EMBL/GenBank/DDBJ databases">
        <title>Draft genome sequences of novel Actinobacteria.</title>
        <authorList>
            <person name="Sahin N."/>
            <person name="Ay H."/>
            <person name="Saygin H."/>
        </authorList>
    </citation>
    <scope>NUCLEOTIDE SEQUENCE [LARGE SCALE GENOMIC DNA]</scope>
    <source>
        <strain evidence="10 11">DSM 45941</strain>
    </source>
</reference>
<dbReference type="CDD" id="cd14014">
    <property type="entry name" value="STKc_PknB_like"/>
    <property type="match status" value="1"/>
</dbReference>